<accession>A0A8D8QNW3</accession>
<evidence type="ECO:0000313" key="2">
    <source>
        <dbReference type="EMBL" id="CAG6634739.1"/>
    </source>
</evidence>
<feature type="transmembrane region" description="Helical" evidence="1">
    <location>
        <begin position="153"/>
        <end position="170"/>
    </location>
</feature>
<feature type="transmembrane region" description="Helical" evidence="1">
    <location>
        <begin position="118"/>
        <end position="141"/>
    </location>
</feature>
<feature type="transmembrane region" description="Helical" evidence="1">
    <location>
        <begin position="190"/>
        <end position="208"/>
    </location>
</feature>
<organism evidence="2">
    <name type="scientific">Cacopsylla melanoneura</name>
    <dbReference type="NCBI Taxonomy" id="428564"/>
    <lineage>
        <taxon>Eukaryota</taxon>
        <taxon>Metazoa</taxon>
        <taxon>Ecdysozoa</taxon>
        <taxon>Arthropoda</taxon>
        <taxon>Hexapoda</taxon>
        <taxon>Insecta</taxon>
        <taxon>Pterygota</taxon>
        <taxon>Neoptera</taxon>
        <taxon>Paraneoptera</taxon>
        <taxon>Hemiptera</taxon>
        <taxon>Sternorrhyncha</taxon>
        <taxon>Psylloidea</taxon>
        <taxon>Psyllidae</taxon>
        <taxon>Psyllinae</taxon>
        <taxon>Cacopsylla</taxon>
    </lineage>
</organism>
<dbReference type="AlphaFoldDB" id="A0A8D8QNW3"/>
<protein>
    <submittedName>
        <fullName evidence="2">Uncharacterized protein</fullName>
    </submittedName>
</protein>
<keyword evidence="1" id="KW-0472">Membrane</keyword>
<reference evidence="2" key="1">
    <citation type="submission" date="2021-05" db="EMBL/GenBank/DDBJ databases">
        <authorList>
            <person name="Alioto T."/>
            <person name="Alioto T."/>
            <person name="Gomez Garrido J."/>
        </authorList>
    </citation>
    <scope>NUCLEOTIDE SEQUENCE</scope>
</reference>
<keyword evidence="1" id="KW-0812">Transmembrane</keyword>
<keyword evidence="1" id="KW-1133">Transmembrane helix</keyword>
<name>A0A8D8QNW3_9HEMI</name>
<sequence>MVRDYTHATNKAPYFKAITDYVIRKITSPGKDYTSSDFPSKFSPGSRSSSPVTTHLLIPLEACCFLILKKYSSSADDDDVGVTLISCFASRPLLPLLTSVSYSLLYSSSSPHFYFLPLLRLLTSIFYSSCSSHFCFLLFFLSSIPISLSPSSPHFCFLFLFLSSLVFPTLSSQESRLLTSIPYSFSSPHFYFLLFFLSSLLIPSRPPLLTSFSYSSSSAYFYFLLVLLSSMLCPILCFRCIFHFSSSSVCFCFPTLQLFS</sequence>
<feature type="transmembrane region" description="Helical" evidence="1">
    <location>
        <begin position="220"/>
        <end position="244"/>
    </location>
</feature>
<dbReference type="EMBL" id="HBUF01087473">
    <property type="protein sequence ID" value="CAG6634739.1"/>
    <property type="molecule type" value="Transcribed_RNA"/>
</dbReference>
<evidence type="ECO:0000256" key="1">
    <source>
        <dbReference type="SAM" id="Phobius"/>
    </source>
</evidence>
<proteinExistence type="predicted"/>